<keyword evidence="1" id="KW-0175">Coiled coil</keyword>
<feature type="region of interest" description="Disordered" evidence="2">
    <location>
        <begin position="270"/>
        <end position="454"/>
    </location>
</feature>
<protein>
    <recommendedName>
        <fullName evidence="5">Eisosome component PIL1-domain-containing protein</fullName>
    </recommendedName>
</protein>
<dbReference type="GO" id="GO:0036286">
    <property type="term" value="C:eisosome filament"/>
    <property type="evidence" value="ECO:0007669"/>
    <property type="project" value="TreeGrafter"/>
</dbReference>
<dbReference type="Gene3D" id="1.20.1270.60">
    <property type="entry name" value="Arfaptin homology (AH) domain/BAR domain"/>
    <property type="match status" value="1"/>
</dbReference>
<dbReference type="OrthoDB" id="5599269at2759"/>
<dbReference type="InterPro" id="IPR028245">
    <property type="entry name" value="PIL1/LSP1"/>
</dbReference>
<reference evidence="3 4" key="1">
    <citation type="submission" date="2016-07" db="EMBL/GenBank/DDBJ databases">
        <title>Pervasive Adenine N6-methylation of Active Genes in Fungi.</title>
        <authorList>
            <consortium name="DOE Joint Genome Institute"/>
            <person name="Mondo S.J."/>
            <person name="Dannebaum R.O."/>
            <person name="Kuo R.C."/>
            <person name="Labutti K."/>
            <person name="Haridas S."/>
            <person name="Kuo A."/>
            <person name="Salamov A."/>
            <person name="Ahrendt S.R."/>
            <person name="Lipzen A."/>
            <person name="Sullivan W."/>
            <person name="Andreopoulos W.B."/>
            <person name="Clum A."/>
            <person name="Lindquist E."/>
            <person name="Daum C."/>
            <person name="Ramamoorthy G.K."/>
            <person name="Gryganskyi A."/>
            <person name="Culley D."/>
            <person name="Magnuson J.K."/>
            <person name="James T.Y."/>
            <person name="O'Malley M.A."/>
            <person name="Stajich J.E."/>
            <person name="Spatafora J.W."/>
            <person name="Visel A."/>
            <person name="Grigoriev I.V."/>
        </authorList>
    </citation>
    <scope>NUCLEOTIDE SEQUENCE [LARGE SCALE GENOMIC DNA]</scope>
    <source>
        <strain evidence="3 4">NRRL 3301</strain>
    </source>
</reference>
<feature type="region of interest" description="Disordered" evidence="2">
    <location>
        <begin position="682"/>
        <end position="729"/>
    </location>
</feature>
<accession>A0A1X2GQI5</accession>
<evidence type="ECO:0000256" key="1">
    <source>
        <dbReference type="SAM" id="Coils"/>
    </source>
</evidence>
<dbReference type="GO" id="GO:0005886">
    <property type="term" value="C:plasma membrane"/>
    <property type="evidence" value="ECO:0007669"/>
    <property type="project" value="TreeGrafter"/>
</dbReference>
<name>A0A1X2GQI5_9FUNG</name>
<sequence length="729" mass="80474">MNFKDLQFSIGRLTTDVHSKLARNNPLQKQDTKTLSMWIFNERNNLASMRTLAYQHSETNKMFKEWAKEELINDKGESSRDIEDIGDKLVKLMDKQVEIAQQFANKYQQYRHAIKSIREREERLSDIREKKRTLQSRVVNLTKTNPKSPKIKELKRELASLEHDTHDTELEMGDFKRFALREAFYLRFNAMTEYAEKTALVAGFGKYIVDLLDIRPTPATDDARRPYDKGQDAALILADAIQAVDAWQPQAGEERPTLADFLTAHNMSSSSLLSHVQEEEPTSSAAAAAATSDDAHDATTTEEDVASVVIKDQDDDAKQGENPKGKGKADDDTEPPRLPPRSPVPTPATPAGYSAEEVAAQTSDHKDPNEPMPVQHGDEDLDLYDGPPPPTYEDSQQQATLPAADPAPSSPRNSHTPISANDTKPVMEDVPAPSAPAEEEQVKQDTVATPTPTTLVDEAAVAAVATIATTDLSNDEETAPTTTADLSKNEETAPTTTSTRPPNVATATTVDPTLMAANKPTKVTGSTSTNLQKPEVAVAKPNQYEAKEQVSHEAHPSSSPTPSQPSLSPQSAIMTPHYQQSPASIQHSAAVTPVMTSNNHHAIATTFDGSMCVPAYHQGQYQQLYNQVQLQRQNSRSYADYHKRIQQQRVDAGGFRLPTLPSTATSPYISADEEKRRLAERYAQDEAQARKESILLMKQAKPLPQEPPKKQSVIKPEPSEDPGYRAKRH</sequence>
<dbReference type="GO" id="GO:0006897">
    <property type="term" value="P:endocytosis"/>
    <property type="evidence" value="ECO:0007669"/>
    <property type="project" value="TreeGrafter"/>
</dbReference>
<feature type="compositionally biased region" description="Pro residues" evidence="2">
    <location>
        <begin position="336"/>
        <end position="348"/>
    </location>
</feature>
<dbReference type="STRING" id="101127.A0A1X2GQI5"/>
<dbReference type="PANTHER" id="PTHR31962">
    <property type="entry name" value="SPHINGOLIPID LONG CHAIN BASE-RESPONSIVE PROTEIN PIL1"/>
    <property type="match status" value="1"/>
</dbReference>
<evidence type="ECO:0000313" key="3">
    <source>
        <dbReference type="EMBL" id="ORX59006.1"/>
    </source>
</evidence>
<evidence type="ECO:0000256" key="2">
    <source>
        <dbReference type="SAM" id="MobiDB-lite"/>
    </source>
</evidence>
<feature type="compositionally biased region" description="Basic and acidic residues" evidence="2">
    <location>
        <begin position="545"/>
        <end position="555"/>
    </location>
</feature>
<organism evidence="3 4">
    <name type="scientific">Hesseltinella vesiculosa</name>
    <dbReference type="NCBI Taxonomy" id="101127"/>
    <lineage>
        <taxon>Eukaryota</taxon>
        <taxon>Fungi</taxon>
        <taxon>Fungi incertae sedis</taxon>
        <taxon>Mucoromycota</taxon>
        <taxon>Mucoromycotina</taxon>
        <taxon>Mucoromycetes</taxon>
        <taxon>Mucorales</taxon>
        <taxon>Cunninghamellaceae</taxon>
        <taxon>Hesseltinella</taxon>
    </lineage>
</organism>
<dbReference type="GO" id="GO:0008289">
    <property type="term" value="F:lipid binding"/>
    <property type="evidence" value="ECO:0007669"/>
    <property type="project" value="TreeGrafter"/>
</dbReference>
<keyword evidence="4" id="KW-1185">Reference proteome</keyword>
<dbReference type="Proteomes" id="UP000242146">
    <property type="component" value="Unassembled WGS sequence"/>
</dbReference>
<feature type="compositionally biased region" description="Basic and acidic residues" evidence="2">
    <location>
        <begin position="682"/>
        <end position="693"/>
    </location>
</feature>
<feature type="compositionally biased region" description="Polar residues" evidence="2">
    <location>
        <begin position="479"/>
        <end position="511"/>
    </location>
</feature>
<feature type="coiled-coil region" evidence="1">
    <location>
        <begin position="100"/>
        <end position="171"/>
    </location>
</feature>
<comment type="caution">
    <text evidence="3">The sequence shown here is derived from an EMBL/GenBank/DDBJ whole genome shotgun (WGS) entry which is preliminary data.</text>
</comment>
<gene>
    <name evidence="3" type="ORF">DM01DRAFT_1333599</name>
</gene>
<feature type="compositionally biased region" description="Low complexity" evidence="2">
    <location>
        <begin position="556"/>
        <end position="571"/>
    </location>
</feature>
<proteinExistence type="predicted"/>
<dbReference type="Pfam" id="PF13805">
    <property type="entry name" value="Pil1"/>
    <property type="match status" value="1"/>
</dbReference>
<dbReference type="InterPro" id="IPR027267">
    <property type="entry name" value="AH/BAR_dom_sf"/>
</dbReference>
<evidence type="ECO:0008006" key="5">
    <source>
        <dbReference type="Google" id="ProtNLM"/>
    </source>
</evidence>
<dbReference type="AlphaFoldDB" id="A0A1X2GQI5"/>
<feature type="compositionally biased region" description="Low complexity" evidence="2">
    <location>
        <begin position="282"/>
        <end position="292"/>
    </location>
</feature>
<feature type="compositionally biased region" description="Basic and acidic residues" evidence="2">
    <location>
        <begin position="316"/>
        <end position="330"/>
    </location>
</feature>
<dbReference type="GO" id="GO:0070941">
    <property type="term" value="P:eisosome assembly"/>
    <property type="evidence" value="ECO:0007669"/>
    <property type="project" value="TreeGrafter"/>
</dbReference>
<dbReference type="PANTHER" id="PTHR31962:SF1">
    <property type="entry name" value="SPHINGOLIPID LONG CHAIN BASE-RESPONSIVE PROTEIN PIL1"/>
    <property type="match status" value="1"/>
</dbReference>
<feature type="compositionally biased region" description="Polar residues" evidence="2">
    <location>
        <begin position="410"/>
        <end position="422"/>
    </location>
</feature>
<feature type="region of interest" description="Disordered" evidence="2">
    <location>
        <begin position="468"/>
        <end position="572"/>
    </location>
</feature>
<feature type="compositionally biased region" description="Polar residues" evidence="2">
    <location>
        <begin position="521"/>
        <end position="532"/>
    </location>
</feature>
<dbReference type="EMBL" id="MCGT01000006">
    <property type="protein sequence ID" value="ORX59006.1"/>
    <property type="molecule type" value="Genomic_DNA"/>
</dbReference>
<evidence type="ECO:0000313" key="4">
    <source>
        <dbReference type="Proteomes" id="UP000242146"/>
    </source>
</evidence>